<evidence type="ECO:0000259" key="11">
    <source>
        <dbReference type="Pfam" id="PF00004"/>
    </source>
</evidence>
<evidence type="ECO:0000256" key="8">
    <source>
        <dbReference type="ARBA" id="ARBA00025781"/>
    </source>
</evidence>
<dbReference type="SUPFAM" id="SSF52540">
    <property type="entry name" value="P-loop containing nucleoside triphosphate hydrolases"/>
    <property type="match status" value="1"/>
</dbReference>
<evidence type="ECO:0000256" key="1">
    <source>
        <dbReference type="ARBA" id="ARBA00004470"/>
    </source>
</evidence>
<comment type="caution">
    <text evidence="13">The sequence shown here is derived from an EMBL/GenBank/DDBJ whole genome shotgun (WGS) entry which is preliminary data.</text>
</comment>
<dbReference type="Gene3D" id="1.10.8.1070">
    <property type="match status" value="1"/>
</dbReference>
<evidence type="ECO:0000256" key="3">
    <source>
        <dbReference type="ARBA" id="ARBA00022640"/>
    </source>
</evidence>
<dbReference type="Pfam" id="PF00004">
    <property type="entry name" value="AAA"/>
    <property type="match status" value="1"/>
</dbReference>
<evidence type="ECO:0000256" key="5">
    <source>
        <dbReference type="ARBA" id="ARBA00022840"/>
    </source>
</evidence>
<dbReference type="PANTHER" id="PTHR32429">
    <property type="match status" value="1"/>
</dbReference>
<dbReference type="GO" id="GO:0005524">
    <property type="term" value="F:ATP binding"/>
    <property type="evidence" value="ECO:0007669"/>
    <property type="project" value="UniProtKB-UniRule"/>
</dbReference>
<dbReference type="InterPro" id="IPR044960">
    <property type="entry name" value="RCA-like"/>
</dbReference>
<dbReference type="InterPro" id="IPR027417">
    <property type="entry name" value="P-loop_NTPase"/>
</dbReference>
<dbReference type="GO" id="GO:0046863">
    <property type="term" value="F:ribulose-1,5-bisphosphate carboxylase/oxygenase activator activity"/>
    <property type="evidence" value="ECO:0007669"/>
    <property type="project" value="UniProtKB-UniRule"/>
</dbReference>
<keyword evidence="2 9" id="KW-0150">Chloroplast</keyword>
<comment type="similarity">
    <text evidence="8 9">Belongs to the RuBisCO activase family.</text>
</comment>
<reference evidence="13" key="1">
    <citation type="submission" date="2019-10" db="EMBL/GenBank/DDBJ databases">
        <authorList>
            <person name="Zhang R."/>
            <person name="Pan Y."/>
            <person name="Wang J."/>
            <person name="Ma R."/>
            <person name="Yu S."/>
        </authorList>
    </citation>
    <scope>NUCLEOTIDE SEQUENCE</scope>
    <source>
        <strain evidence="13">LA-IB0</strain>
        <tissue evidence="13">Leaf</tissue>
    </source>
</reference>
<comment type="subcellular location">
    <subcellularLocation>
        <location evidence="1 9">Plastid</location>
        <location evidence="1 9">Chloroplast stroma</location>
    </subcellularLocation>
</comment>
<dbReference type="Gene3D" id="3.40.50.300">
    <property type="entry name" value="P-loop containing nucleotide triphosphate hydrolases"/>
    <property type="match status" value="1"/>
</dbReference>
<feature type="region of interest" description="Disordered" evidence="10">
    <location>
        <begin position="412"/>
        <end position="434"/>
    </location>
</feature>
<dbReference type="GO" id="GO:0009579">
    <property type="term" value="C:thylakoid"/>
    <property type="evidence" value="ECO:0007669"/>
    <property type="project" value="TreeGrafter"/>
</dbReference>
<organism evidence="13 14">
    <name type="scientific">Buddleja alternifolia</name>
    <dbReference type="NCBI Taxonomy" id="168488"/>
    <lineage>
        <taxon>Eukaryota</taxon>
        <taxon>Viridiplantae</taxon>
        <taxon>Streptophyta</taxon>
        <taxon>Embryophyta</taxon>
        <taxon>Tracheophyta</taxon>
        <taxon>Spermatophyta</taxon>
        <taxon>Magnoliopsida</taxon>
        <taxon>eudicotyledons</taxon>
        <taxon>Gunneridae</taxon>
        <taxon>Pentapetalae</taxon>
        <taxon>asterids</taxon>
        <taxon>lamiids</taxon>
        <taxon>Lamiales</taxon>
        <taxon>Scrophulariaceae</taxon>
        <taxon>Buddlejeae</taxon>
        <taxon>Buddleja</taxon>
    </lineage>
</organism>
<evidence type="ECO:0000256" key="10">
    <source>
        <dbReference type="SAM" id="MobiDB-lite"/>
    </source>
</evidence>
<dbReference type="AlphaFoldDB" id="A0AAV6YEV7"/>
<evidence type="ECO:0000259" key="12">
    <source>
        <dbReference type="Pfam" id="PF21228"/>
    </source>
</evidence>
<dbReference type="GO" id="GO:0016887">
    <property type="term" value="F:ATP hydrolysis activity"/>
    <property type="evidence" value="ECO:0007669"/>
    <property type="project" value="UniProtKB-UniRule"/>
</dbReference>
<gene>
    <name evidence="13" type="ORF">BUALT_Bualt01G0040300</name>
</gene>
<protein>
    <recommendedName>
        <fullName evidence="9">Ribulose bisphosphate carboxylase/oxygenase activase, chloroplastic</fullName>
        <shortName evidence="9">RA</shortName>
        <shortName evidence="9">RuBisCO activase</shortName>
    </recommendedName>
</protein>
<dbReference type="FunFam" id="3.40.50.300:FF:000258">
    <property type="entry name" value="Ribulose bisphosphate carboxylase/oxygenase activase, chloroplastic"/>
    <property type="match status" value="1"/>
</dbReference>
<dbReference type="GO" id="GO:0009570">
    <property type="term" value="C:chloroplast stroma"/>
    <property type="evidence" value="ECO:0007669"/>
    <property type="project" value="UniProtKB-SubCell"/>
</dbReference>
<evidence type="ECO:0000313" key="13">
    <source>
        <dbReference type="EMBL" id="KAG8390025.1"/>
    </source>
</evidence>
<dbReference type="FunFam" id="1.10.8.1070:FF:000001">
    <property type="entry name" value="Ribulose bisphosphate carboxylase/oxygenase activase, chloroplastic"/>
    <property type="match status" value="1"/>
</dbReference>
<keyword evidence="5 9" id="KW-0067">ATP-binding</keyword>
<dbReference type="InterPro" id="IPR048571">
    <property type="entry name" value="RuBisCO_activase_AAA_helical"/>
</dbReference>
<keyword evidence="14" id="KW-1185">Reference proteome</keyword>
<dbReference type="InterPro" id="IPR003959">
    <property type="entry name" value="ATPase_AAA_core"/>
</dbReference>
<dbReference type="Pfam" id="PF21228">
    <property type="entry name" value="RuBisCO_activase_AAA_helical"/>
    <property type="match status" value="1"/>
</dbReference>
<proteinExistence type="inferred from homology"/>
<keyword evidence="4 9" id="KW-0547">Nucleotide-binding</keyword>
<feature type="domain" description="Ribulose bisphosphate carboxylase/oxygenase activase AAA helical" evidence="12">
    <location>
        <begin position="269"/>
        <end position="364"/>
    </location>
</feature>
<dbReference type="PANTHER" id="PTHR32429:SF32">
    <property type="entry name" value="RIBULOSE BISPHOSPHATE CARBOXYLASE_OXYGENASE ACTIVASE, CHLOROPLASTIC"/>
    <property type="match status" value="1"/>
</dbReference>
<dbReference type="Proteomes" id="UP000826271">
    <property type="component" value="Unassembled WGS sequence"/>
</dbReference>
<evidence type="ECO:0000256" key="4">
    <source>
        <dbReference type="ARBA" id="ARBA00022741"/>
    </source>
</evidence>
<dbReference type="EMBL" id="WHWC01000001">
    <property type="protein sequence ID" value="KAG8390025.1"/>
    <property type="molecule type" value="Genomic_DNA"/>
</dbReference>
<sequence>MAAAISTVGAVNRVPVVAEIDEKKQTDADKWKGLVTDISDDQQDITRGKGMVDPLFQAPTGMGTHDAVLSSYEYLSQGLRTYNFDNTMGGFYIAPAFMDKLVVHISKNFMTLPNIKVPLILGIWGGKGQGKSFQCELVFAKMGINPIMMSAGELESGNAGEPAKLIRQRYREAADIIKKGKMCCLFINDLDAGAGRMGGTTQYTVNNQMVNATLMNIADNPTNVQLPGMYNKEENPRVPIIVTGNDFSTLYAPLIRDGRMEKFYWAPTREDRIGVCKGIFRTDNVSDEAVVTLVDSFPGQSIDFFGALRARVYDDEVRKWIAGVGVDNIGKKLVNSREGPPTFEQPKMTLEKLLEYGNMLVQEQENVKRVQLADKYLSDAALGDANKDAIDSGTFYGQAAQQVHIPVPEGCTDPNAANFDPTARSDDGSCSYAL</sequence>
<evidence type="ECO:0000256" key="6">
    <source>
        <dbReference type="ARBA" id="ARBA00022946"/>
    </source>
</evidence>
<accession>A0AAV6YEV7</accession>
<keyword evidence="6" id="KW-0809">Transit peptide</keyword>
<comment type="function">
    <text evidence="7 9">Activation of RuBisCO (ribulose-1,5-bisphosphate carboxylase/oxygenase; EC 4.1.1.39) involves the ATP-dependent carboxylation of the epsilon-amino group of lysine leading to a carbamate structure.</text>
</comment>
<name>A0AAV6YEV7_9LAMI</name>
<evidence type="ECO:0000256" key="7">
    <source>
        <dbReference type="ARBA" id="ARBA00025556"/>
    </source>
</evidence>
<evidence type="ECO:0000256" key="2">
    <source>
        <dbReference type="ARBA" id="ARBA00022528"/>
    </source>
</evidence>
<feature type="domain" description="ATPase AAA-type core" evidence="11">
    <location>
        <begin position="123"/>
        <end position="266"/>
    </location>
</feature>
<keyword evidence="3 9" id="KW-0934">Plastid</keyword>
<evidence type="ECO:0000313" key="14">
    <source>
        <dbReference type="Proteomes" id="UP000826271"/>
    </source>
</evidence>
<evidence type="ECO:0000256" key="9">
    <source>
        <dbReference type="RuleBase" id="RU369045"/>
    </source>
</evidence>